<dbReference type="AlphaFoldDB" id="A0A0F3IZP1"/>
<accession>A0A0F3IZP1</accession>
<reference evidence="2 3" key="1">
    <citation type="submission" date="2015-03" db="EMBL/GenBank/DDBJ databases">
        <title>Draft genome sequence of Elstera litoralis.</title>
        <authorList>
            <person name="Rahalkar M.C."/>
            <person name="Dhakephalkar P.K."/>
            <person name="Pore S.D."/>
            <person name="Arora P."/>
            <person name="Kapse N.G."/>
            <person name="Pandit P.S."/>
        </authorList>
    </citation>
    <scope>NUCLEOTIDE SEQUENCE [LARGE SCALE GENOMIC DNA]</scope>
    <source>
        <strain evidence="2 3">Dia-1</strain>
    </source>
</reference>
<dbReference type="Proteomes" id="UP000033774">
    <property type="component" value="Unassembled WGS sequence"/>
</dbReference>
<evidence type="ECO:0000313" key="2">
    <source>
        <dbReference type="EMBL" id="KJV11059.1"/>
    </source>
</evidence>
<dbReference type="Gene3D" id="2.40.10.220">
    <property type="entry name" value="predicted glycosyltransferase like domains"/>
    <property type="match status" value="1"/>
</dbReference>
<sequence>MSTLVVTRQKPVSGPRPRRGNQRMVTPRLTVKIQGHYYETLDWSYGGLRLKLPPTAPVPQTPLLGIIIGPNDDIAVFSGGVARVDDKGQALSVSFAEMSDYGYDLLDRLVREKLIAPDL</sequence>
<protein>
    <recommendedName>
        <fullName evidence="4">PilZ domain-containing protein</fullName>
    </recommendedName>
</protein>
<dbReference type="OrthoDB" id="7302418at2"/>
<comment type="caution">
    <text evidence="2">The sequence shown here is derived from an EMBL/GenBank/DDBJ whole genome shotgun (WGS) entry which is preliminary data.</text>
</comment>
<evidence type="ECO:0000313" key="3">
    <source>
        <dbReference type="Proteomes" id="UP000033774"/>
    </source>
</evidence>
<dbReference type="EMBL" id="LAJY01000013">
    <property type="protein sequence ID" value="KJV11059.1"/>
    <property type="molecule type" value="Genomic_DNA"/>
</dbReference>
<keyword evidence="3" id="KW-1185">Reference proteome</keyword>
<evidence type="ECO:0008006" key="4">
    <source>
        <dbReference type="Google" id="ProtNLM"/>
    </source>
</evidence>
<dbReference type="RefSeq" id="WP_045774201.1">
    <property type="nucleotide sequence ID" value="NZ_LAJY01000013.1"/>
</dbReference>
<feature type="region of interest" description="Disordered" evidence="1">
    <location>
        <begin position="1"/>
        <end position="24"/>
    </location>
</feature>
<proteinExistence type="predicted"/>
<organism evidence="2 3">
    <name type="scientific">Elstera litoralis</name>
    <dbReference type="NCBI Taxonomy" id="552518"/>
    <lineage>
        <taxon>Bacteria</taxon>
        <taxon>Pseudomonadati</taxon>
        <taxon>Pseudomonadota</taxon>
        <taxon>Alphaproteobacteria</taxon>
        <taxon>Rhodospirillales</taxon>
        <taxon>Rhodospirillaceae</taxon>
        <taxon>Elstera</taxon>
    </lineage>
</organism>
<gene>
    <name evidence="2" type="ORF">VZ95_00875</name>
</gene>
<name>A0A0F3IZP1_9PROT</name>
<evidence type="ECO:0000256" key="1">
    <source>
        <dbReference type="SAM" id="MobiDB-lite"/>
    </source>
</evidence>